<organism evidence="1 2">
    <name type="scientific">Xenorhabdus kozodoii</name>
    <dbReference type="NCBI Taxonomy" id="351676"/>
    <lineage>
        <taxon>Bacteria</taxon>
        <taxon>Pseudomonadati</taxon>
        <taxon>Pseudomonadota</taxon>
        <taxon>Gammaproteobacteria</taxon>
        <taxon>Enterobacterales</taxon>
        <taxon>Morganellaceae</taxon>
        <taxon>Xenorhabdus</taxon>
    </lineage>
</organism>
<dbReference type="OrthoDB" id="6636927at2"/>
<keyword evidence="2" id="KW-1185">Reference proteome</keyword>
<sequence length="97" mass="11406">MSWLLDPFKSIHEQPETVLPELWKHRDAIIEVLPYYLAVIAKTSKDPERFFEYNMKSLDKIFGHDRTKRGPRDNDIAGYAYDLSARAKGIFDKLDDF</sequence>
<reference evidence="1 2" key="1">
    <citation type="journal article" date="2017" name="Nat. Microbiol.">
        <title>Natural product diversity associated with the nematode symbionts Photorhabdus and Xenorhabdus.</title>
        <authorList>
            <person name="Tobias N.J."/>
            <person name="Wolff H."/>
            <person name="Djahanschiri B."/>
            <person name="Grundmann F."/>
            <person name="Kronenwerth M."/>
            <person name="Shi Y.M."/>
            <person name="Simonyi S."/>
            <person name="Grun P."/>
            <person name="Shapiro-Ilan D."/>
            <person name="Pidot S.J."/>
            <person name="Stinear T.P."/>
            <person name="Ebersberger I."/>
            <person name="Bode H.B."/>
        </authorList>
    </citation>
    <scope>NUCLEOTIDE SEQUENCE [LARGE SCALE GENOMIC DNA]</scope>
    <source>
        <strain evidence="1 2">DSM 17907</strain>
    </source>
</reference>
<proteinExistence type="predicted"/>
<accession>A0A2D0KWC2</accession>
<dbReference type="RefSeq" id="WP_099143494.1">
    <property type="nucleotide sequence ID" value="NZ_CAWNOR010000100.1"/>
</dbReference>
<evidence type="ECO:0000313" key="1">
    <source>
        <dbReference type="EMBL" id="PHM67713.1"/>
    </source>
</evidence>
<name>A0A2D0KWC2_9GAMM</name>
<gene>
    <name evidence="1" type="ORF">Xkoz_03802</name>
</gene>
<comment type="caution">
    <text evidence="1">The sequence shown here is derived from an EMBL/GenBank/DDBJ whole genome shotgun (WGS) entry which is preliminary data.</text>
</comment>
<evidence type="ECO:0000313" key="2">
    <source>
        <dbReference type="Proteomes" id="UP000221101"/>
    </source>
</evidence>
<protein>
    <submittedName>
        <fullName evidence="1">Uncharacterized protein</fullName>
    </submittedName>
</protein>
<dbReference type="EMBL" id="NJCX01000062">
    <property type="protein sequence ID" value="PHM67713.1"/>
    <property type="molecule type" value="Genomic_DNA"/>
</dbReference>
<dbReference type="AlphaFoldDB" id="A0A2D0KWC2"/>
<dbReference type="Proteomes" id="UP000221101">
    <property type="component" value="Unassembled WGS sequence"/>
</dbReference>